<name>A0ABU1BIL2_9BURK</name>
<gene>
    <name evidence="3" type="ORF">Q8A64_00345</name>
</gene>
<keyword evidence="4" id="KW-1185">Reference proteome</keyword>
<proteinExistence type="predicted"/>
<feature type="region of interest" description="Disordered" evidence="1">
    <location>
        <begin position="96"/>
        <end position="121"/>
    </location>
</feature>
<evidence type="ECO:0000256" key="2">
    <source>
        <dbReference type="SAM" id="SignalP"/>
    </source>
</evidence>
<organism evidence="3 4">
    <name type="scientific">Keguizhuia sedimenti</name>
    <dbReference type="NCBI Taxonomy" id="3064264"/>
    <lineage>
        <taxon>Bacteria</taxon>
        <taxon>Pseudomonadati</taxon>
        <taxon>Pseudomonadota</taxon>
        <taxon>Betaproteobacteria</taxon>
        <taxon>Burkholderiales</taxon>
        <taxon>Oxalobacteraceae</taxon>
        <taxon>Keguizhuia</taxon>
    </lineage>
</organism>
<dbReference type="RefSeq" id="WP_338434685.1">
    <property type="nucleotide sequence ID" value="NZ_JAUYVH010000001.1"/>
</dbReference>
<dbReference type="EMBL" id="JAUYVH010000001">
    <property type="protein sequence ID" value="MDQ9168850.1"/>
    <property type="molecule type" value="Genomic_DNA"/>
</dbReference>
<keyword evidence="2" id="KW-0732">Signal</keyword>
<accession>A0ABU1BIL2</accession>
<protein>
    <submittedName>
        <fullName evidence="3">Uncharacterized protein</fullName>
    </submittedName>
</protein>
<evidence type="ECO:0000313" key="3">
    <source>
        <dbReference type="EMBL" id="MDQ9168850.1"/>
    </source>
</evidence>
<feature type="signal peptide" evidence="2">
    <location>
        <begin position="1"/>
        <end position="21"/>
    </location>
</feature>
<feature type="chain" id="PRO_5046943160" evidence="2">
    <location>
        <begin position="22"/>
        <end position="121"/>
    </location>
</feature>
<evidence type="ECO:0000313" key="4">
    <source>
        <dbReference type="Proteomes" id="UP001225596"/>
    </source>
</evidence>
<sequence>MKMKQLLACLIIASLSIAAHAFERPFPQIAKRGTLSMTDYPSIEIDGKERRLAVGAWIKNQNNTIDMPVTLRGREFIVNYTENMQGEIDRVWILRPEEAKRPAPNKQQTQPQNNQPMMQIH</sequence>
<reference evidence="3 4" key="1">
    <citation type="submission" date="2023-08" db="EMBL/GenBank/DDBJ databases">
        <title>Oxalobacteraceae gen .nov., isolated from river sludge outside the plant.</title>
        <authorList>
            <person name="Zhao S.Y."/>
        </authorList>
    </citation>
    <scope>NUCLEOTIDE SEQUENCE [LARGE SCALE GENOMIC DNA]</scope>
    <source>
        <strain evidence="3 4">R-40</strain>
    </source>
</reference>
<dbReference type="Proteomes" id="UP001225596">
    <property type="component" value="Unassembled WGS sequence"/>
</dbReference>
<evidence type="ECO:0000256" key="1">
    <source>
        <dbReference type="SAM" id="MobiDB-lite"/>
    </source>
</evidence>
<comment type="caution">
    <text evidence="3">The sequence shown here is derived from an EMBL/GenBank/DDBJ whole genome shotgun (WGS) entry which is preliminary data.</text>
</comment>
<feature type="compositionally biased region" description="Low complexity" evidence="1">
    <location>
        <begin position="107"/>
        <end position="121"/>
    </location>
</feature>